<evidence type="ECO:0000256" key="1">
    <source>
        <dbReference type="ARBA" id="ARBA00022884"/>
    </source>
</evidence>
<dbReference type="CDD" id="cd21608">
    <property type="entry name" value="RRM2_NsCP33_like"/>
    <property type="match status" value="1"/>
</dbReference>
<dbReference type="InterPro" id="IPR048289">
    <property type="entry name" value="RRM2_NsCP33-like"/>
</dbReference>
<dbReference type="Pfam" id="PF00076">
    <property type="entry name" value="RRM_1"/>
    <property type="match status" value="1"/>
</dbReference>
<proteinExistence type="predicted"/>
<dbReference type="InterPro" id="IPR012677">
    <property type="entry name" value="Nucleotide-bd_a/b_plait_sf"/>
</dbReference>
<organism evidence="5">
    <name type="scientific">Sesamum latifolium</name>
    <dbReference type="NCBI Taxonomy" id="2727402"/>
    <lineage>
        <taxon>Eukaryota</taxon>
        <taxon>Viridiplantae</taxon>
        <taxon>Streptophyta</taxon>
        <taxon>Embryophyta</taxon>
        <taxon>Tracheophyta</taxon>
        <taxon>Spermatophyta</taxon>
        <taxon>Magnoliopsida</taxon>
        <taxon>eudicotyledons</taxon>
        <taxon>Gunneridae</taxon>
        <taxon>Pentapetalae</taxon>
        <taxon>asterids</taxon>
        <taxon>lamiids</taxon>
        <taxon>Lamiales</taxon>
        <taxon>Pedaliaceae</taxon>
        <taxon>Sesamum</taxon>
    </lineage>
</organism>
<evidence type="ECO:0000313" key="5">
    <source>
        <dbReference type="EMBL" id="KAL0421999.1"/>
    </source>
</evidence>
<feature type="compositionally biased region" description="Basic and acidic residues" evidence="3">
    <location>
        <begin position="317"/>
        <end position="333"/>
    </location>
</feature>
<keyword evidence="1 2" id="KW-0694">RNA-binding</keyword>
<sequence>MYILVLEELLFLEFLCILCFRKAWSLWQVRAMAFFRKAGSILRRTVSDNLNQEISSFRPSILQAIRCMSTSKVFVGGLSFSTDDTSLREAFDKYGEVAEARVIVDRETGRSRGFGFVTYSSAEEASAAIQALDQQELHGRRIRVNYANERTRGYGGGGFRGGNFGGGGGGYNAGGFGGGYGSGGGYNNNDSYGGNYGGGGGGAGGGGSGYGGGSNFNSGANSYGSGAGTNAYPAGGESQTGVDNYTSSNSYGGGNLSYGGDGQDFGVAGGVGGSDNFFSGGEGAGSSGVGDKLADEESIHIGGADEDLSQVGPLEGNFRDDDGTPDNYADRRG</sequence>
<dbReference type="GO" id="GO:0003723">
    <property type="term" value="F:RNA binding"/>
    <property type="evidence" value="ECO:0007669"/>
    <property type="project" value="UniProtKB-UniRule"/>
</dbReference>
<gene>
    <name evidence="5" type="ORF">Slati_3222800</name>
</gene>
<dbReference type="EMBL" id="JACGWN010000011">
    <property type="protein sequence ID" value="KAL0421999.1"/>
    <property type="molecule type" value="Genomic_DNA"/>
</dbReference>
<name>A0AAW2UY11_9LAMI</name>
<dbReference type="AlphaFoldDB" id="A0AAW2UY11"/>
<evidence type="ECO:0000259" key="4">
    <source>
        <dbReference type="PROSITE" id="PS50102"/>
    </source>
</evidence>
<accession>A0AAW2UY11</accession>
<dbReference type="SMART" id="SM00360">
    <property type="entry name" value="RRM"/>
    <property type="match status" value="1"/>
</dbReference>
<dbReference type="PANTHER" id="PTHR48027">
    <property type="entry name" value="HETEROGENEOUS NUCLEAR RIBONUCLEOPROTEIN 87F-RELATED"/>
    <property type="match status" value="1"/>
</dbReference>
<dbReference type="PROSITE" id="PS50102">
    <property type="entry name" value="RRM"/>
    <property type="match status" value="1"/>
</dbReference>
<dbReference type="FunFam" id="3.30.70.330:FF:000631">
    <property type="entry name" value="Glycine-rich RNA-binding protein 3, mitochondrial"/>
    <property type="match status" value="1"/>
</dbReference>
<evidence type="ECO:0000256" key="2">
    <source>
        <dbReference type="PROSITE-ProRule" id="PRU00176"/>
    </source>
</evidence>
<dbReference type="InterPro" id="IPR035979">
    <property type="entry name" value="RBD_domain_sf"/>
</dbReference>
<reference evidence="5" key="1">
    <citation type="submission" date="2020-06" db="EMBL/GenBank/DDBJ databases">
        <authorList>
            <person name="Li T."/>
            <person name="Hu X."/>
            <person name="Zhang T."/>
            <person name="Song X."/>
            <person name="Zhang H."/>
            <person name="Dai N."/>
            <person name="Sheng W."/>
            <person name="Hou X."/>
            <person name="Wei L."/>
        </authorList>
    </citation>
    <scope>NUCLEOTIDE SEQUENCE</scope>
    <source>
        <strain evidence="5">KEN1</strain>
        <tissue evidence="5">Leaf</tissue>
    </source>
</reference>
<comment type="caution">
    <text evidence="5">The sequence shown here is derived from an EMBL/GenBank/DDBJ whole genome shotgun (WGS) entry which is preliminary data.</text>
</comment>
<protein>
    <submittedName>
        <fullName evidence="5">Glycine-rich RNA-binding protein 3, mitochondrial</fullName>
    </submittedName>
</protein>
<dbReference type="Gene3D" id="3.30.70.330">
    <property type="match status" value="1"/>
</dbReference>
<dbReference type="SUPFAM" id="SSF54928">
    <property type="entry name" value="RNA-binding domain, RBD"/>
    <property type="match status" value="1"/>
</dbReference>
<feature type="region of interest" description="Disordered" evidence="3">
    <location>
        <begin position="282"/>
        <end position="333"/>
    </location>
</feature>
<evidence type="ECO:0000256" key="3">
    <source>
        <dbReference type="SAM" id="MobiDB-lite"/>
    </source>
</evidence>
<feature type="domain" description="RRM" evidence="4">
    <location>
        <begin position="71"/>
        <end position="149"/>
    </location>
</feature>
<dbReference type="InterPro" id="IPR000504">
    <property type="entry name" value="RRM_dom"/>
</dbReference>
<reference evidence="5" key="2">
    <citation type="journal article" date="2024" name="Plant">
        <title>Genomic evolution and insights into agronomic trait innovations of Sesamum species.</title>
        <authorList>
            <person name="Miao H."/>
            <person name="Wang L."/>
            <person name="Qu L."/>
            <person name="Liu H."/>
            <person name="Sun Y."/>
            <person name="Le M."/>
            <person name="Wang Q."/>
            <person name="Wei S."/>
            <person name="Zheng Y."/>
            <person name="Lin W."/>
            <person name="Duan Y."/>
            <person name="Cao H."/>
            <person name="Xiong S."/>
            <person name="Wang X."/>
            <person name="Wei L."/>
            <person name="Li C."/>
            <person name="Ma Q."/>
            <person name="Ju M."/>
            <person name="Zhao R."/>
            <person name="Li G."/>
            <person name="Mu C."/>
            <person name="Tian Q."/>
            <person name="Mei H."/>
            <person name="Zhang T."/>
            <person name="Gao T."/>
            <person name="Zhang H."/>
        </authorList>
    </citation>
    <scope>NUCLEOTIDE SEQUENCE</scope>
    <source>
        <strain evidence="5">KEN1</strain>
    </source>
</reference>
<dbReference type="InterPro" id="IPR052462">
    <property type="entry name" value="SLIRP/GR-RBP-like"/>
</dbReference>